<reference evidence="6" key="1">
    <citation type="submission" date="2018-05" db="EMBL/GenBank/DDBJ databases">
        <authorList>
            <person name="Lanie J.A."/>
            <person name="Ng W.-L."/>
            <person name="Kazmierczak K.M."/>
            <person name="Andrzejewski T.M."/>
            <person name="Davidsen T.M."/>
            <person name="Wayne K.J."/>
            <person name="Tettelin H."/>
            <person name="Glass J.I."/>
            <person name="Rusch D."/>
            <person name="Podicherti R."/>
            <person name="Tsui H.-C.T."/>
            <person name="Winkler M.E."/>
        </authorList>
    </citation>
    <scope>NUCLEOTIDE SEQUENCE</scope>
</reference>
<evidence type="ECO:0000256" key="2">
    <source>
        <dbReference type="ARBA" id="ARBA00022801"/>
    </source>
</evidence>
<evidence type="ECO:0000259" key="5">
    <source>
        <dbReference type="Pfam" id="PF00149"/>
    </source>
</evidence>
<evidence type="ECO:0000313" key="6">
    <source>
        <dbReference type="EMBL" id="SUZ52673.1"/>
    </source>
</evidence>
<dbReference type="AlphaFoldDB" id="A0A381NGN5"/>
<dbReference type="InterPro" id="IPR050884">
    <property type="entry name" value="CNP_phosphodiesterase-III"/>
</dbReference>
<comment type="similarity">
    <text evidence="4">Belongs to the cyclic nucleotide phosphodiesterase class-III family.</text>
</comment>
<feature type="domain" description="Calcineurin-like phosphoesterase" evidence="5">
    <location>
        <begin position="8"/>
        <end position="182"/>
    </location>
</feature>
<dbReference type="InterPro" id="IPR004843">
    <property type="entry name" value="Calcineurin-like_PHP"/>
</dbReference>
<dbReference type="PANTHER" id="PTHR42988:SF2">
    <property type="entry name" value="CYCLIC NUCLEOTIDE PHOSPHODIESTERASE CBUA0032-RELATED"/>
    <property type="match status" value="1"/>
</dbReference>
<evidence type="ECO:0000256" key="1">
    <source>
        <dbReference type="ARBA" id="ARBA00022723"/>
    </source>
</evidence>
<accession>A0A381NGN5</accession>
<protein>
    <recommendedName>
        <fullName evidence="5">Calcineurin-like phosphoesterase domain-containing protein</fullName>
    </recommendedName>
</protein>
<keyword evidence="2" id="KW-0378">Hydrolase</keyword>
<dbReference type="Pfam" id="PF00149">
    <property type="entry name" value="Metallophos"/>
    <property type="match status" value="1"/>
</dbReference>
<name>A0A381NGN5_9ZZZZ</name>
<dbReference type="Gene3D" id="3.60.21.10">
    <property type="match status" value="1"/>
</dbReference>
<proteinExistence type="inferred from homology"/>
<dbReference type="PANTHER" id="PTHR42988">
    <property type="entry name" value="PHOSPHOHYDROLASE"/>
    <property type="match status" value="1"/>
</dbReference>
<evidence type="ECO:0000256" key="3">
    <source>
        <dbReference type="ARBA" id="ARBA00023004"/>
    </source>
</evidence>
<dbReference type="EMBL" id="UINC01000288">
    <property type="protein sequence ID" value="SUZ52673.1"/>
    <property type="molecule type" value="Genomic_DNA"/>
</dbReference>
<organism evidence="6">
    <name type="scientific">marine metagenome</name>
    <dbReference type="NCBI Taxonomy" id="408172"/>
    <lineage>
        <taxon>unclassified sequences</taxon>
        <taxon>metagenomes</taxon>
        <taxon>ecological metagenomes</taxon>
    </lineage>
</organism>
<dbReference type="SUPFAM" id="SSF56300">
    <property type="entry name" value="Metallo-dependent phosphatases"/>
    <property type="match status" value="1"/>
</dbReference>
<gene>
    <name evidence="6" type="ORF">METZ01_LOCUS5527</name>
</gene>
<dbReference type="InterPro" id="IPR029052">
    <property type="entry name" value="Metallo-depent_PP-like"/>
</dbReference>
<dbReference type="GO" id="GO:0016787">
    <property type="term" value="F:hydrolase activity"/>
    <property type="evidence" value="ECO:0007669"/>
    <property type="project" value="UniProtKB-KW"/>
</dbReference>
<dbReference type="GO" id="GO:0046872">
    <property type="term" value="F:metal ion binding"/>
    <property type="evidence" value="ECO:0007669"/>
    <property type="project" value="UniProtKB-KW"/>
</dbReference>
<sequence length="276" mass="30712">MGRPFRPRAAKALRQLAFEVDPNLIVISGDLTQRAKVHEFQAAWTFLEELPQVPLIVTPGNHDVPLYRFWERLLVPYRSWNRTIPHDLDSVTVIPGATVVALNSASPWSAIVGGRLTQAQLRFARQSFDSEPTEGIRVLVTHHHFVCKSAGGGGRPIPTAPLIINQIEEMEVDVVLSGHLHRMQVAMSRDVVPGKNLGVPLITAGTATSRRGRGEEEGTNSVNVLDVTEDQIKVTPYLLRNSEQVFEALEPISLMRRHMSNESLSLPRQMVSEERA</sequence>
<evidence type="ECO:0000256" key="4">
    <source>
        <dbReference type="ARBA" id="ARBA00025742"/>
    </source>
</evidence>
<keyword evidence="3" id="KW-0408">Iron</keyword>
<keyword evidence="1" id="KW-0479">Metal-binding</keyword>